<protein>
    <submittedName>
        <fullName evidence="2">Uncharacterized protein</fullName>
    </submittedName>
</protein>
<sequence length="56" mass="6602">MAHIHCSSHTHTSIHNHPTIIQLSSSPNPEEELLCREWRRSRICGRKEEGEWNKIE</sequence>
<evidence type="ECO:0000313" key="2">
    <source>
        <dbReference type="EMBL" id="AFK46730.1"/>
    </source>
</evidence>
<organism evidence="2">
    <name type="scientific">Lotus japonicus</name>
    <name type="common">Lotus corniculatus var. japonicus</name>
    <dbReference type="NCBI Taxonomy" id="34305"/>
    <lineage>
        <taxon>Eukaryota</taxon>
        <taxon>Viridiplantae</taxon>
        <taxon>Streptophyta</taxon>
        <taxon>Embryophyta</taxon>
        <taxon>Tracheophyta</taxon>
        <taxon>Spermatophyta</taxon>
        <taxon>Magnoliopsida</taxon>
        <taxon>eudicotyledons</taxon>
        <taxon>Gunneridae</taxon>
        <taxon>Pentapetalae</taxon>
        <taxon>rosids</taxon>
        <taxon>fabids</taxon>
        <taxon>Fabales</taxon>
        <taxon>Fabaceae</taxon>
        <taxon>Papilionoideae</taxon>
        <taxon>50 kb inversion clade</taxon>
        <taxon>NPAAA clade</taxon>
        <taxon>Hologalegina</taxon>
        <taxon>robinioid clade</taxon>
        <taxon>Loteae</taxon>
        <taxon>Lotus</taxon>
    </lineage>
</organism>
<evidence type="ECO:0000256" key="1">
    <source>
        <dbReference type="SAM" id="MobiDB-lite"/>
    </source>
</evidence>
<feature type="compositionally biased region" description="Basic residues" evidence="1">
    <location>
        <begin position="1"/>
        <end position="14"/>
    </location>
</feature>
<name>I3T2I8_LOTJA</name>
<feature type="region of interest" description="Disordered" evidence="1">
    <location>
        <begin position="1"/>
        <end position="30"/>
    </location>
</feature>
<dbReference type="RefSeq" id="XP_057448981.1">
    <property type="nucleotide sequence ID" value="XM_057592998.1"/>
</dbReference>
<proteinExistence type="evidence at transcript level"/>
<dbReference type="AlphaFoldDB" id="I3T2I8"/>
<dbReference type="EMBL" id="BT146936">
    <property type="protein sequence ID" value="AFK46730.1"/>
    <property type="molecule type" value="mRNA"/>
</dbReference>
<dbReference type="GeneID" id="130740400"/>
<reference evidence="2" key="1">
    <citation type="submission" date="2012-05" db="EMBL/GenBank/DDBJ databases">
        <authorList>
            <person name="Krishnakumar V."/>
            <person name="Cheung F."/>
            <person name="Xiao Y."/>
            <person name="Chan A."/>
            <person name="Moskal W.A."/>
            <person name="Town C.D."/>
        </authorList>
    </citation>
    <scope>NUCLEOTIDE SEQUENCE</scope>
</reference>
<dbReference type="KEGG" id="lja:130740400"/>
<accession>I3T2I8</accession>